<evidence type="ECO:0000313" key="1">
    <source>
        <dbReference type="EMBL" id="EIJ41470.1"/>
    </source>
</evidence>
<dbReference type="AlphaFoldDB" id="I3CCX7"/>
<dbReference type="STRING" id="395493.BegalDRAFT_0552"/>
<keyword evidence="2" id="KW-1185">Reference proteome</keyword>
<dbReference type="eggNOG" id="ENOG50340YK">
    <property type="taxonomic scope" value="Bacteria"/>
</dbReference>
<organism evidence="1 2">
    <name type="scientific">Beggiatoa alba B18LD</name>
    <dbReference type="NCBI Taxonomy" id="395493"/>
    <lineage>
        <taxon>Bacteria</taxon>
        <taxon>Pseudomonadati</taxon>
        <taxon>Pseudomonadota</taxon>
        <taxon>Gammaproteobacteria</taxon>
        <taxon>Thiotrichales</taxon>
        <taxon>Thiotrichaceae</taxon>
        <taxon>Beggiatoa</taxon>
    </lineage>
</organism>
<dbReference type="OrthoDB" id="7057914at2"/>
<proteinExistence type="predicted"/>
<gene>
    <name evidence="1" type="ORF">BegalDRAFT_0552</name>
</gene>
<dbReference type="RefSeq" id="WP_002683456.1">
    <property type="nucleotide sequence ID" value="NZ_JH600070.1"/>
</dbReference>
<dbReference type="HOGENOM" id="CLU_939802_0_0_6"/>
<reference evidence="1 2" key="1">
    <citation type="submission" date="2011-11" db="EMBL/GenBank/DDBJ databases">
        <title>Improved High-Quality Draft sequence of Beggiatoa alba B18lD.</title>
        <authorList>
            <consortium name="US DOE Joint Genome Institute"/>
            <person name="Lucas S."/>
            <person name="Han J."/>
            <person name="Lapidus A."/>
            <person name="Cheng J.-F."/>
            <person name="Goodwin L."/>
            <person name="Pitluck S."/>
            <person name="Peters L."/>
            <person name="Mikhailova N."/>
            <person name="Held B."/>
            <person name="Detter J.C."/>
            <person name="Han C."/>
            <person name="Tapia R."/>
            <person name="Land M."/>
            <person name="Hauser L."/>
            <person name="Kyrpides N."/>
            <person name="Ivanova N."/>
            <person name="Pagani I."/>
            <person name="Samuel K."/>
            <person name="Teske A."/>
            <person name="Mueller J."/>
            <person name="Woyke T."/>
        </authorList>
    </citation>
    <scope>NUCLEOTIDE SEQUENCE [LARGE SCALE GENOMIC DNA]</scope>
    <source>
        <strain evidence="1 2">B18LD</strain>
    </source>
</reference>
<dbReference type="EMBL" id="JH600070">
    <property type="protein sequence ID" value="EIJ41470.1"/>
    <property type="molecule type" value="Genomic_DNA"/>
</dbReference>
<dbReference type="Proteomes" id="UP000005744">
    <property type="component" value="Unassembled WGS sequence"/>
</dbReference>
<evidence type="ECO:0000313" key="2">
    <source>
        <dbReference type="Proteomes" id="UP000005744"/>
    </source>
</evidence>
<accession>I3CCX7</accession>
<sequence length="305" mass="33969">MSLIIRKNTLFLLLSYFISSSYSLLPAPVLACSTCMAGDPTLSLMGTEKTYTGRLRLSADYLQRQERIGIAGFNQTELTERRLTIGLSYAWNDRLNLAIRLPFVDKNLEYANLATQDSQAIGDIELSTKFTLTPETTDMHRHLWGLIAGIRLPTAPEQTDNAGRSLDIDVQTGTGAVVPQLGGWYGYYAFPYFFYSSVVLHYAFEGFEDFQAGEALVLTFAGQYALNHAVALQAGIDARWSAKNQFSDIDDPDSGGFIAFFSPKVMYTITEDVILNLGVQIPMIKQLNGEQTERSIWQAGIVYDF</sequence>
<protein>
    <recommendedName>
        <fullName evidence="3">MetA-pathway of phenol degradation</fullName>
    </recommendedName>
</protein>
<name>I3CCX7_9GAMM</name>
<evidence type="ECO:0008006" key="3">
    <source>
        <dbReference type="Google" id="ProtNLM"/>
    </source>
</evidence>